<evidence type="ECO:0000256" key="3">
    <source>
        <dbReference type="ARBA" id="ARBA00022840"/>
    </source>
</evidence>
<dbReference type="PANTHER" id="PTHR10457">
    <property type="entry name" value="MEVALONATE KINASE/GALACTOKINASE"/>
    <property type="match status" value="1"/>
</dbReference>
<dbReference type="GO" id="GO:0006012">
    <property type="term" value="P:galactose metabolic process"/>
    <property type="evidence" value="ECO:0007669"/>
    <property type="project" value="InterPro"/>
</dbReference>
<keyword evidence="7" id="KW-0418">Kinase</keyword>
<dbReference type="InterPro" id="IPR019539">
    <property type="entry name" value="GalKase_N"/>
</dbReference>
<feature type="domain" description="GHMP kinase C-terminal" evidence="5">
    <location>
        <begin position="402"/>
        <end position="476"/>
    </location>
</feature>
<accession>A0A5E4ML72</accession>
<dbReference type="GO" id="GO:0005829">
    <property type="term" value="C:cytosol"/>
    <property type="evidence" value="ECO:0007669"/>
    <property type="project" value="TreeGrafter"/>
</dbReference>
<gene>
    <name evidence="7" type="ORF">CINCED_3A020885</name>
</gene>
<dbReference type="Gene3D" id="1.20.1440.340">
    <property type="match status" value="1"/>
</dbReference>
<name>A0A5E4ML72_9HEMI</name>
<dbReference type="Proteomes" id="UP000325440">
    <property type="component" value="Unassembled WGS sequence"/>
</dbReference>
<keyword evidence="3" id="KW-0067">ATP-binding</keyword>
<keyword evidence="7" id="KW-0689">Ribosomal protein</keyword>
<comment type="similarity">
    <text evidence="1">Belongs to the GHMP kinase family. GalK subfamily.</text>
</comment>
<evidence type="ECO:0000313" key="8">
    <source>
        <dbReference type="Proteomes" id="UP000325440"/>
    </source>
</evidence>
<dbReference type="OrthoDB" id="187738at2759"/>
<dbReference type="Pfam" id="PF10509">
    <property type="entry name" value="GalKase_gal_bdg"/>
    <property type="match status" value="1"/>
</dbReference>
<dbReference type="InterPro" id="IPR006204">
    <property type="entry name" value="GHMP_kinase_N_dom"/>
</dbReference>
<reference evidence="7 8" key="1">
    <citation type="submission" date="2019-08" db="EMBL/GenBank/DDBJ databases">
        <authorList>
            <person name="Alioto T."/>
            <person name="Alioto T."/>
            <person name="Gomez Garrido J."/>
        </authorList>
    </citation>
    <scope>NUCLEOTIDE SEQUENCE [LARGE SCALE GENOMIC DNA]</scope>
</reference>
<feature type="domain" description="GHMP kinase N-terminal" evidence="4">
    <location>
        <begin position="169"/>
        <end position="250"/>
    </location>
</feature>
<keyword evidence="7" id="KW-0687">Ribonucleoprotein</keyword>
<dbReference type="SUPFAM" id="SSF55060">
    <property type="entry name" value="GHMP Kinase, C-terminal domain"/>
    <property type="match status" value="1"/>
</dbReference>
<dbReference type="Gene3D" id="3.30.70.3170">
    <property type="match status" value="1"/>
</dbReference>
<evidence type="ECO:0000313" key="7">
    <source>
        <dbReference type="EMBL" id="VVC32158.1"/>
    </source>
</evidence>
<dbReference type="InterPro" id="IPR000705">
    <property type="entry name" value="Galactokinase"/>
</dbReference>
<dbReference type="InterPro" id="IPR014721">
    <property type="entry name" value="Ribsml_uS5_D2-typ_fold_subgr"/>
</dbReference>
<dbReference type="Pfam" id="PF00288">
    <property type="entry name" value="GHMP_kinases_N"/>
    <property type="match status" value="1"/>
</dbReference>
<dbReference type="EMBL" id="CABPRJ010000953">
    <property type="protein sequence ID" value="VVC32158.1"/>
    <property type="molecule type" value="Genomic_DNA"/>
</dbReference>
<dbReference type="PIRSF" id="PIRSF000530">
    <property type="entry name" value="Galactokinase"/>
    <property type="match status" value="1"/>
</dbReference>
<sequence>MILADIKYKDHVMARSDIAHYFDREDLTLRERPTTLRYLDSFWGSWGISRSADMPSVEELEQHFCEHFHSFQPEYYVQVPGKVNLIGDHIDYSGYSALPMAIEQSIVVAIGRSEGNPTVWLTNLNSERYKNVNVKIADITADTFARKKCWANYFLCGVKGAREITMNIRKLRKMGNTGFLFAISSSIPEDSGLGCSSALITAGMLSALVGYDVHCYRLGLALDLAMCESFAGQIKTNPVNSSGLNQAIAMCARQGYAARINFDPLEFEQYRLPSDVKFVIAQSLAIKNNLASDNFNTRKMECRLASQIIAKQLNLEWKNLTVLATLQENSGNTLDQMIELVHQHLHVNSYSRNEICEILSVEATTDYNTKDVTEFFLHQRALHVFEEAKRLETFCSLCETPGTASDLGRLMDESHSSLRDLYQCSHPDLDELVDVCKRGHAYGCKLTGAGWGGCVVAMVPSVGVDEFIEFIKDQFYAKKNTGAKCFAELIFVANPSEGASLFLAPNYTDNNNDRIEKKNMMHNRTYNGDGYYT</sequence>
<keyword evidence="2" id="KW-0547">Nucleotide-binding</keyword>
<dbReference type="InterPro" id="IPR020568">
    <property type="entry name" value="Ribosomal_Su5_D2-typ_SF"/>
</dbReference>
<keyword evidence="7" id="KW-0808">Transferase</keyword>
<dbReference type="GO" id="GO:0005840">
    <property type="term" value="C:ribosome"/>
    <property type="evidence" value="ECO:0007669"/>
    <property type="project" value="UniProtKB-KW"/>
</dbReference>
<organism evidence="7 8">
    <name type="scientific">Cinara cedri</name>
    <dbReference type="NCBI Taxonomy" id="506608"/>
    <lineage>
        <taxon>Eukaryota</taxon>
        <taxon>Metazoa</taxon>
        <taxon>Ecdysozoa</taxon>
        <taxon>Arthropoda</taxon>
        <taxon>Hexapoda</taxon>
        <taxon>Insecta</taxon>
        <taxon>Pterygota</taxon>
        <taxon>Neoptera</taxon>
        <taxon>Paraneoptera</taxon>
        <taxon>Hemiptera</taxon>
        <taxon>Sternorrhyncha</taxon>
        <taxon>Aphidomorpha</taxon>
        <taxon>Aphidoidea</taxon>
        <taxon>Aphididae</taxon>
        <taxon>Lachninae</taxon>
        <taxon>Cinara</taxon>
    </lineage>
</organism>
<dbReference type="GO" id="GO:0005524">
    <property type="term" value="F:ATP binding"/>
    <property type="evidence" value="ECO:0007669"/>
    <property type="project" value="UniProtKB-KW"/>
</dbReference>
<dbReference type="PANTHER" id="PTHR10457:SF7">
    <property type="entry name" value="GALACTOKINASE-RELATED"/>
    <property type="match status" value="1"/>
</dbReference>
<dbReference type="Gene3D" id="3.30.230.10">
    <property type="match status" value="1"/>
</dbReference>
<proteinExistence type="inferred from homology"/>
<dbReference type="Pfam" id="PF08544">
    <property type="entry name" value="GHMP_kinases_C"/>
    <property type="match status" value="1"/>
</dbReference>
<evidence type="ECO:0000256" key="1">
    <source>
        <dbReference type="ARBA" id="ARBA00006566"/>
    </source>
</evidence>
<evidence type="ECO:0000259" key="4">
    <source>
        <dbReference type="Pfam" id="PF00288"/>
    </source>
</evidence>
<evidence type="ECO:0000256" key="2">
    <source>
        <dbReference type="ARBA" id="ARBA00022741"/>
    </source>
</evidence>
<dbReference type="SUPFAM" id="SSF54211">
    <property type="entry name" value="Ribosomal protein S5 domain 2-like"/>
    <property type="match status" value="1"/>
</dbReference>
<dbReference type="PRINTS" id="PR00473">
    <property type="entry name" value="GALCTOKINASE"/>
</dbReference>
<dbReference type="InterPro" id="IPR006206">
    <property type="entry name" value="Mevalonate/galactokinase"/>
</dbReference>
<dbReference type="AlphaFoldDB" id="A0A5E4ML72"/>
<protein>
    <submittedName>
        <fullName evidence="7">Galactokinase,Galactokinase galactose-binding domain,Ribosomal protein S5 domain 2-type fold</fullName>
    </submittedName>
</protein>
<feature type="domain" description="Galactokinase N-terminal" evidence="6">
    <location>
        <begin position="63"/>
        <end position="112"/>
    </location>
</feature>
<evidence type="ECO:0000259" key="5">
    <source>
        <dbReference type="Pfam" id="PF08544"/>
    </source>
</evidence>
<dbReference type="PRINTS" id="PR00959">
    <property type="entry name" value="MEVGALKINASE"/>
</dbReference>
<dbReference type="InterPro" id="IPR036554">
    <property type="entry name" value="GHMP_kinase_C_sf"/>
</dbReference>
<dbReference type="GO" id="GO:0004335">
    <property type="term" value="F:galactokinase activity"/>
    <property type="evidence" value="ECO:0007669"/>
    <property type="project" value="InterPro"/>
</dbReference>
<evidence type="ECO:0000259" key="6">
    <source>
        <dbReference type="Pfam" id="PF10509"/>
    </source>
</evidence>
<dbReference type="InterPro" id="IPR013750">
    <property type="entry name" value="GHMP_kinase_C_dom"/>
</dbReference>
<keyword evidence="8" id="KW-1185">Reference proteome</keyword>